<protein>
    <submittedName>
        <fullName evidence="1">Uncharacterized protein</fullName>
    </submittedName>
</protein>
<dbReference type="EMBL" id="JAHRIP010038992">
    <property type="protein sequence ID" value="MEQ2295770.1"/>
    <property type="molecule type" value="Genomic_DNA"/>
</dbReference>
<comment type="caution">
    <text evidence="1">The sequence shown here is derived from an EMBL/GenBank/DDBJ whole genome shotgun (WGS) entry which is preliminary data.</text>
</comment>
<dbReference type="Proteomes" id="UP001469553">
    <property type="component" value="Unassembled WGS sequence"/>
</dbReference>
<sequence>MIVECLKQEGTSHSSSDVGTVGSQVFQSIARTEEESLFEKLFFNLRRSFSLLHCSPWLFCSWPAYTGSGPHCLFLIPAQLPQVRSEPRFIVIVCAKGLGLDTHILTETNI</sequence>
<name>A0ABV0YQ75_9TELE</name>
<gene>
    <name evidence="1" type="ORF">AMECASPLE_017960</name>
</gene>
<proteinExistence type="predicted"/>
<organism evidence="1 2">
    <name type="scientific">Ameca splendens</name>
    <dbReference type="NCBI Taxonomy" id="208324"/>
    <lineage>
        <taxon>Eukaryota</taxon>
        <taxon>Metazoa</taxon>
        <taxon>Chordata</taxon>
        <taxon>Craniata</taxon>
        <taxon>Vertebrata</taxon>
        <taxon>Euteleostomi</taxon>
        <taxon>Actinopterygii</taxon>
        <taxon>Neopterygii</taxon>
        <taxon>Teleostei</taxon>
        <taxon>Neoteleostei</taxon>
        <taxon>Acanthomorphata</taxon>
        <taxon>Ovalentaria</taxon>
        <taxon>Atherinomorphae</taxon>
        <taxon>Cyprinodontiformes</taxon>
        <taxon>Goodeidae</taxon>
        <taxon>Ameca</taxon>
    </lineage>
</organism>
<reference evidence="1 2" key="1">
    <citation type="submission" date="2021-06" db="EMBL/GenBank/DDBJ databases">
        <authorList>
            <person name="Palmer J.M."/>
        </authorList>
    </citation>
    <scope>NUCLEOTIDE SEQUENCE [LARGE SCALE GENOMIC DNA]</scope>
    <source>
        <strain evidence="1 2">AS_MEX2019</strain>
        <tissue evidence="1">Muscle</tissue>
    </source>
</reference>
<keyword evidence="2" id="KW-1185">Reference proteome</keyword>
<evidence type="ECO:0000313" key="2">
    <source>
        <dbReference type="Proteomes" id="UP001469553"/>
    </source>
</evidence>
<accession>A0ABV0YQ75</accession>
<evidence type="ECO:0000313" key="1">
    <source>
        <dbReference type="EMBL" id="MEQ2295770.1"/>
    </source>
</evidence>